<dbReference type="GO" id="GO:0009446">
    <property type="term" value="P:putrescine biosynthetic process"/>
    <property type="evidence" value="ECO:0007669"/>
    <property type="project" value="InterPro"/>
</dbReference>
<dbReference type="Pfam" id="PF04371">
    <property type="entry name" value="PAD_porph"/>
    <property type="match status" value="1"/>
</dbReference>
<comment type="caution">
    <text evidence="2">The sequence shown here is derived from an EMBL/GenBank/DDBJ whole genome shotgun (WGS) entry which is preliminary data.</text>
</comment>
<gene>
    <name evidence="2" type="ORF">J0A66_20525</name>
</gene>
<protein>
    <submittedName>
        <fullName evidence="2">Agmatine deiminase family protein</fullName>
    </submittedName>
</protein>
<reference evidence="2" key="1">
    <citation type="submission" date="2021-03" db="EMBL/GenBank/DDBJ databases">
        <title>novel species isolated from a fishpond in China.</title>
        <authorList>
            <person name="Lu H."/>
            <person name="Cai Z."/>
        </authorList>
    </citation>
    <scope>NUCLEOTIDE SEQUENCE</scope>
    <source>
        <strain evidence="2">JCM 30855</strain>
    </source>
</reference>
<proteinExistence type="predicted"/>
<dbReference type="Gene3D" id="3.75.10.10">
    <property type="entry name" value="L-arginine/glycine Amidinotransferase, Chain A"/>
    <property type="match status" value="1"/>
</dbReference>
<dbReference type="Proteomes" id="UP000664654">
    <property type="component" value="Unassembled WGS sequence"/>
</dbReference>
<evidence type="ECO:0000313" key="2">
    <source>
        <dbReference type="EMBL" id="MBN7827628.1"/>
    </source>
</evidence>
<dbReference type="PANTHER" id="PTHR31377">
    <property type="entry name" value="AGMATINE DEIMINASE-RELATED"/>
    <property type="match status" value="1"/>
</dbReference>
<dbReference type="GO" id="GO:0047632">
    <property type="term" value="F:agmatine deiminase activity"/>
    <property type="evidence" value="ECO:0007669"/>
    <property type="project" value="TreeGrafter"/>
</dbReference>
<keyword evidence="1" id="KW-0378">Hydrolase</keyword>
<keyword evidence="3" id="KW-1185">Reference proteome</keyword>
<dbReference type="PANTHER" id="PTHR31377:SF0">
    <property type="entry name" value="AGMATINE DEIMINASE-RELATED"/>
    <property type="match status" value="1"/>
</dbReference>
<dbReference type="EMBL" id="JAFKCV010000022">
    <property type="protein sequence ID" value="MBN7827628.1"/>
    <property type="molecule type" value="Genomic_DNA"/>
</dbReference>
<evidence type="ECO:0000313" key="3">
    <source>
        <dbReference type="Proteomes" id="UP000664654"/>
    </source>
</evidence>
<evidence type="ECO:0000256" key="1">
    <source>
        <dbReference type="ARBA" id="ARBA00022801"/>
    </source>
</evidence>
<dbReference type="GO" id="GO:0004668">
    <property type="term" value="F:protein-arginine deiminase activity"/>
    <property type="evidence" value="ECO:0007669"/>
    <property type="project" value="InterPro"/>
</dbReference>
<organism evidence="2 3">
    <name type="scientific">Bowmanella dokdonensis</name>
    <dbReference type="NCBI Taxonomy" id="751969"/>
    <lineage>
        <taxon>Bacteria</taxon>
        <taxon>Pseudomonadati</taxon>
        <taxon>Pseudomonadota</taxon>
        <taxon>Gammaproteobacteria</taxon>
        <taxon>Alteromonadales</taxon>
        <taxon>Alteromonadaceae</taxon>
        <taxon>Bowmanella</taxon>
    </lineage>
</organism>
<dbReference type="RefSeq" id="WP_206575740.1">
    <property type="nucleotide sequence ID" value="NZ_JAFKCV010000022.1"/>
</dbReference>
<dbReference type="SUPFAM" id="SSF55909">
    <property type="entry name" value="Pentein"/>
    <property type="match status" value="1"/>
</dbReference>
<dbReference type="InterPro" id="IPR007466">
    <property type="entry name" value="Peptidyl-Arg-deiminase_porph"/>
</dbReference>
<dbReference type="AlphaFoldDB" id="A0A939DRH3"/>
<name>A0A939DRH3_9ALTE</name>
<accession>A0A939DRH3</accession>
<sequence>MTHIRRLLPEWAPQEAIILAWPHADTDWAPWLETVRGVYLELIRAINRQGTGVLLLIKDSDIEEFLAGDNLGDKVLLLKADFNDTWVRDYGFLTCQSDQGMQPVEYRFNGWGNKFDAAKDNLINRQVLAVLCKLPLVSAELVAEGGALEIDAQGHLLSTALCLQNPERNGPMNLEDYREQFRSFLGAERVSIFEHGHLEGDDTDGHIDTLVRFTPGKGLVVQSAFNRPQDSHYEGLRALVDECRLALPDHQIFELPLPEIYDEGERLPASYANYLINNQQVLCPIYGEEEDNLALEVIAKAYPRHQIVAVNCLPLVRQFGSLHCISMQVPTGTLTDKVIAQLGAGVSIYA</sequence>